<evidence type="ECO:0000313" key="2">
    <source>
        <dbReference type="EMBL" id="MBM9467796.1"/>
    </source>
</evidence>
<protein>
    <submittedName>
        <fullName evidence="2">Choice-of-anchor G family protein</fullName>
    </submittedName>
</protein>
<keyword evidence="3" id="KW-1185">Reference proteome</keyword>
<dbReference type="AlphaFoldDB" id="A0A938YDX9"/>
<dbReference type="RefSeq" id="WP_205260759.1">
    <property type="nucleotide sequence ID" value="NZ_JAERWK010000014.1"/>
</dbReference>
<dbReference type="InterPro" id="IPR047900">
    <property type="entry name" value="Choice_anch_G"/>
</dbReference>
<comment type="caution">
    <text evidence="2">The sequence shown here is derived from an EMBL/GenBank/DDBJ whole genome shotgun (WGS) entry which is preliminary data.</text>
</comment>
<dbReference type="NCBIfam" id="NF033766">
    <property type="entry name" value="choice_anch_G"/>
    <property type="match status" value="1"/>
</dbReference>
<dbReference type="Gene3D" id="2.60.40.10">
    <property type="entry name" value="Immunoglobulins"/>
    <property type="match status" value="1"/>
</dbReference>
<reference evidence="2" key="1">
    <citation type="submission" date="2021-01" db="EMBL/GenBank/DDBJ databases">
        <title>YIM 132084 draft genome.</title>
        <authorList>
            <person name="An D."/>
        </authorList>
    </citation>
    <scope>NUCLEOTIDE SEQUENCE</scope>
    <source>
        <strain evidence="2">YIM 132084</strain>
    </source>
</reference>
<sequence>MTAVGAVLALTAGTALVGMGVATAAGPVSQAEGRFLGGTVLGLDLDSVLTVAPATAVNPGEPDRVVSPNPLDVSALNAVDVEITPGVNLLGDNALLSLGAVNQVAVADADGGSLGASGAVNDSGAIDIGGAGVPPSDATLDLAPLIDTLPAVSPVLSDAGLTVGAVAATATQAAGAGAQTGDYGIASLDLSLTSPTLAAVTGDLDATLTSLQPTVDGLVDLISDVVPGAEVTGIPDLADLVATLSVVSTADGSITADLDTGVITIDIAAVLAAQGLDLNDLGPSTSLVPFITDALTTELLPAISAELTALGEQIAAAIDSIEVVTVLGPVVPAVIAGILAAAIDEVTAPIDVVVAGLGDEVITPLATALETVLELNANVQTTADGVFTERALQIGLVPAAPVALINLASASVGPNQFPLPTPTATGIDPGTGPETGGTTVTITGTGFVPDATT</sequence>
<keyword evidence="1" id="KW-0732">Signal</keyword>
<feature type="chain" id="PRO_5037911169" evidence="1">
    <location>
        <begin position="25"/>
        <end position="453"/>
    </location>
</feature>
<evidence type="ECO:0000313" key="3">
    <source>
        <dbReference type="Proteomes" id="UP000663792"/>
    </source>
</evidence>
<dbReference type="Proteomes" id="UP000663792">
    <property type="component" value="Unassembled WGS sequence"/>
</dbReference>
<dbReference type="EMBL" id="JAERWK010000014">
    <property type="protein sequence ID" value="MBM9467796.1"/>
    <property type="molecule type" value="Genomic_DNA"/>
</dbReference>
<dbReference type="InterPro" id="IPR013783">
    <property type="entry name" value="Ig-like_fold"/>
</dbReference>
<feature type="non-terminal residue" evidence="2">
    <location>
        <position position="453"/>
    </location>
</feature>
<gene>
    <name evidence="2" type="ORF">JL106_10935</name>
</gene>
<name>A0A938YDX9_9ACTN</name>
<feature type="signal peptide" evidence="1">
    <location>
        <begin position="1"/>
        <end position="24"/>
    </location>
</feature>
<proteinExistence type="predicted"/>
<evidence type="ECO:0000256" key="1">
    <source>
        <dbReference type="SAM" id="SignalP"/>
    </source>
</evidence>
<dbReference type="GO" id="GO:0005975">
    <property type="term" value="P:carbohydrate metabolic process"/>
    <property type="evidence" value="ECO:0007669"/>
    <property type="project" value="UniProtKB-ARBA"/>
</dbReference>
<organism evidence="2 3">
    <name type="scientific">Nakamurella leprariae</name>
    <dbReference type="NCBI Taxonomy" id="2803911"/>
    <lineage>
        <taxon>Bacteria</taxon>
        <taxon>Bacillati</taxon>
        <taxon>Actinomycetota</taxon>
        <taxon>Actinomycetes</taxon>
        <taxon>Nakamurellales</taxon>
        <taxon>Nakamurellaceae</taxon>
        <taxon>Nakamurella</taxon>
    </lineage>
</organism>
<accession>A0A938YDX9</accession>